<protein>
    <submittedName>
        <fullName evidence="1">TIGR02270 family protein</fullName>
    </submittedName>
</protein>
<accession>A0A7L6AWH8</accession>
<dbReference type="Gene3D" id="1.25.10.10">
    <property type="entry name" value="Leucine-rich Repeat Variant"/>
    <property type="match status" value="1"/>
</dbReference>
<reference evidence="1" key="1">
    <citation type="submission" date="2020-06" db="EMBL/GenBank/DDBJ databases">
        <title>Analysis procedures for assessing recovery of high quality, complete, closed genomes from Nanopore long read metagenome sequencing.</title>
        <authorList>
            <person name="Bessarab I."/>
            <person name="Arumugam K."/>
            <person name="Haryono M."/>
            <person name="Liu X."/>
            <person name="Roy S."/>
            <person name="Zuniga-Montanez R.E."/>
            <person name="Qiu G."/>
            <person name="Drautz-Moses D.I."/>
            <person name="Law Y.Y."/>
            <person name="Wuertz S."/>
            <person name="Lauro F.M."/>
            <person name="Huson D.H."/>
            <person name="Williams R.B."/>
        </authorList>
    </citation>
    <scope>NUCLEOTIDE SEQUENCE [LARGE SCALE GENOMIC DNA]</scope>
    <source>
        <strain evidence="1">SSD2</strain>
    </source>
</reference>
<evidence type="ECO:0000313" key="2">
    <source>
        <dbReference type="Proteomes" id="UP000510621"/>
    </source>
</evidence>
<keyword evidence="2" id="KW-1185">Reference proteome</keyword>
<evidence type="ECO:0000313" key="1">
    <source>
        <dbReference type="EMBL" id="QLQ33550.1"/>
    </source>
</evidence>
<dbReference type="InterPro" id="IPR011959">
    <property type="entry name" value="CHP02270"/>
</dbReference>
<dbReference type="EMBL" id="CP059265">
    <property type="protein sequence ID" value="QLQ33550.1"/>
    <property type="molecule type" value="Genomic_DNA"/>
</dbReference>
<dbReference type="AlphaFoldDB" id="A0A7L6AWH8"/>
<sequence length="420" mass="45943">MKPVTPVIPHIIDQHAEEAAFLWLLRDNAVTEAHYNLAHLQALENRLDAHLDGLRVAGAEGWRRCLDNLQQCKEPGEMFAAATLVFEGADPDRLHALYALCEAAPETERGLISALGWVEPQHLKGKVSGLLASGNPWWRRIGVAACAIHRVDPGKPLEAAVQDGDIALCRRALQAAGELGRSDLRDLIARQLKADDPGVRFWAAWALALLGNRHEALQTLQAFLLEPGGAYTFQAAQVLARASHGDSVQYLLGILAKQYGNLRLAIQGSGMSGEARYLPWLIQQMQIPALARVAGEAFSLITGVDLAYGDLETDQPENFQAGPTESPLDDTVALDADENLPWPDPALIQAWWRRHEGEFPAGQRYLMGQPLSPQQCNAVLKTGMQRQRQAAALELALMAPQTPLFATCAKASRQRRLLTA</sequence>
<gene>
    <name evidence="1" type="ORF">HZT40_20320</name>
</gene>
<organism evidence="1 2">
    <name type="scientific">Candidatus Thiothrix singaporensis</name>
    <dbReference type="NCBI Taxonomy" id="2799669"/>
    <lineage>
        <taxon>Bacteria</taxon>
        <taxon>Pseudomonadati</taxon>
        <taxon>Pseudomonadota</taxon>
        <taxon>Gammaproteobacteria</taxon>
        <taxon>Thiotrichales</taxon>
        <taxon>Thiotrichaceae</taxon>
        <taxon>Thiothrix</taxon>
    </lineage>
</organism>
<dbReference type="NCBIfam" id="TIGR02270">
    <property type="entry name" value="TIGR02270 family protein"/>
    <property type="match status" value="1"/>
</dbReference>
<dbReference type="InterPro" id="IPR016024">
    <property type="entry name" value="ARM-type_fold"/>
</dbReference>
<dbReference type="Pfam" id="PF13646">
    <property type="entry name" value="HEAT_2"/>
    <property type="match status" value="1"/>
</dbReference>
<dbReference type="SUPFAM" id="SSF48371">
    <property type="entry name" value="ARM repeat"/>
    <property type="match status" value="1"/>
</dbReference>
<dbReference type="Proteomes" id="UP000510621">
    <property type="component" value="Chromosome"/>
</dbReference>
<dbReference type="InterPro" id="IPR011989">
    <property type="entry name" value="ARM-like"/>
</dbReference>
<proteinExistence type="predicted"/>
<name>A0A7L6AWH8_9GAMM</name>
<dbReference type="KEGG" id="this:HZT40_20320"/>